<feature type="binding site" evidence="5">
    <location>
        <position position="53"/>
    </location>
    <ligand>
        <name>ATP</name>
        <dbReference type="ChEBI" id="CHEBI:30616"/>
    </ligand>
</feature>
<dbReference type="InterPro" id="IPR008271">
    <property type="entry name" value="Ser/Thr_kinase_AS"/>
</dbReference>
<dbReference type="PANTHER" id="PTHR43289">
    <property type="entry name" value="MITOGEN-ACTIVATED PROTEIN KINASE KINASE KINASE 20-RELATED"/>
    <property type="match status" value="1"/>
</dbReference>
<dbReference type="Proteomes" id="UP000199207">
    <property type="component" value="Unassembled WGS sequence"/>
</dbReference>
<dbReference type="InterPro" id="IPR015943">
    <property type="entry name" value="WD40/YVTN_repeat-like_dom_sf"/>
</dbReference>
<dbReference type="InterPro" id="IPR017441">
    <property type="entry name" value="Protein_kinase_ATP_BS"/>
</dbReference>
<feature type="compositionally biased region" description="Pro residues" evidence="6">
    <location>
        <begin position="333"/>
        <end position="352"/>
    </location>
</feature>
<evidence type="ECO:0000259" key="7">
    <source>
        <dbReference type="PROSITE" id="PS50011"/>
    </source>
</evidence>
<dbReference type="InterPro" id="IPR011047">
    <property type="entry name" value="Quinoprotein_ADH-like_sf"/>
</dbReference>
<feature type="domain" description="Protein kinase" evidence="7">
    <location>
        <begin position="16"/>
        <end position="283"/>
    </location>
</feature>
<gene>
    <name evidence="8" type="ORF">SAMN05421773_110261</name>
</gene>
<keyword evidence="1" id="KW-0808">Transferase</keyword>
<dbReference type="SMART" id="SM00220">
    <property type="entry name" value="S_TKc"/>
    <property type="match status" value="1"/>
</dbReference>
<sequence length="807" mass="83363">MLDPLSAQDPRHIGPYQTLARLGAGGMGMVYLARRDGPPPDPREDGSGLAAVKTMHRELAADEGFRVRFRRETEAARTVRSPGTVRLLDAGPQDDPPWLATAYLPAPSLQEAVSRLGPLPEPLVRRLGADLARALAAVHGARLVHRDLKPGNVLLAADGPRVIDFGIAREADATALTATGVALGSPGYMAPEQLGGAALTPATDVFGLGAVLCFAATGHGPFEDEQMAAVLMRAMRGEAELSAVPDGLRGLLAACLRPDPGQRPRTEELIRELDGIPADHPAGVAVPAAPAGRPDPPWPKGVRELIGEHRAALARALERAPAPPSAVATMTGPPRPQPAPASAPGPAAPPAAPSAAPSAGRRRRAVVAATAGGAALALTGGVLAGVLLFGGDGGGDPAAGPDRTPGAAGDDPADGTGGAAKTPPEDDGAPGGAGPVRAAEFSHNTLEGQPRTDYLGEAATDPELRPENWEPWWNTLPGFPESCFLGEELISCRVNVGGTHSELRVLSTADGGELLTAPKWRELPVPLAAPAVSGPYVYLPDGTDVRRVHAADGTVAGAYPGSPGYYPERTLVADGVVYAGFVGESGIGNSYSMLFRAFEEETGELLWERNVTAAHPYAMELAGGRLLLEGDMPGAVLDAATGEPVAEAAGACGFWRVVGELVYCPDYGTGQAERPVWSAATWEEVYRLPPLSAVLDPERGIVADTADPQLRIREGASGEQLWAGAATDFATRVQFTAGGGLLLASGYGGLDIYRLSDGTPLPEPELPAGWPGPARGGTPNDPVALARGGLLFLFFQNGDVISTELPQ</sequence>
<dbReference type="STRING" id="910347.SAMN05421773_110261"/>
<dbReference type="InterPro" id="IPR000719">
    <property type="entry name" value="Prot_kinase_dom"/>
</dbReference>
<keyword evidence="2 5" id="KW-0547">Nucleotide-binding</keyword>
<organism evidence="8 9">
    <name type="scientific">Streptomyces aidingensis</name>
    <dbReference type="NCBI Taxonomy" id="910347"/>
    <lineage>
        <taxon>Bacteria</taxon>
        <taxon>Bacillati</taxon>
        <taxon>Actinomycetota</taxon>
        <taxon>Actinomycetes</taxon>
        <taxon>Kitasatosporales</taxon>
        <taxon>Streptomycetaceae</taxon>
        <taxon>Streptomyces</taxon>
    </lineage>
</organism>
<dbReference type="InterPro" id="IPR011009">
    <property type="entry name" value="Kinase-like_dom_sf"/>
</dbReference>
<evidence type="ECO:0000256" key="6">
    <source>
        <dbReference type="SAM" id="MobiDB-lite"/>
    </source>
</evidence>
<name>A0A1I1QCD9_9ACTN</name>
<dbReference type="SUPFAM" id="SSF56112">
    <property type="entry name" value="Protein kinase-like (PK-like)"/>
    <property type="match status" value="1"/>
</dbReference>
<feature type="compositionally biased region" description="Low complexity" evidence="6">
    <location>
        <begin position="398"/>
        <end position="410"/>
    </location>
</feature>
<keyword evidence="9" id="KW-1185">Reference proteome</keyword>
<dbReference type="PROSITE" id="PS00108">
    <property type="entry name" value="PROTEIN_KINASE_ST"/>
    <property type="match status" value="1"/>
</dbReference>
<dbReference type="RefSeq" id="WP_093840072.1">
    <property type="nucleotide sequence ID" value="NZ_FOLM01000010.1"/>
</dbReference>
<dbReference type="Gene3D" id="2.130.10.10">
    <property type="entry name" value="YVTN repeat-like/Quinoprotein amine dehydrogenase"/>
    <property type="match status" value="1"/>
</dbReference>
<dbReference type="EMBL" id="FOLM01000010">
    <property type="protein sequence ID" value="SFD16893.1"/>
    <property type="molecule type" value="Genomic_DNA"/>
</dbReference>
<accession>A0A1I1QCD9</accession>
<dbReference type="PANTHER" id="PTHR43289:SF34">
    <property type="entry name" value="SERINE_THREONINE-PROTEIN KINASE YBDM-RELATED"/>
    <property type="match status" value="1"/>
</dbReference>
<dbReference type="GO" id="GO:0005524">
    <property type="term" value="F:ATP binding"/>
    <property type="evidence" value="ECO:0007669"/>
    <property type="project" value="UniProtKB-UniRule"/>
</dbReference>
<feature type="region of interest" description="Disordered" evidence="6">
    <location>
        <begin position="320"/>
        <end position="359"/>
    </location>
</feature>
<evidence type="ECO:0000256" key="5">
    <source>
        <dbReference type="PROSITE-ProRule" id="PRU10141"/>
    </source>
</evidence>
<dbReference type="Gene3D" id="3.30.200.20">
    <property type="entry name" value="Phosphorylase Kinase, domain 1"/>
    <property type="match status" value="1"/>
</dbReference>
<evidence type="ECO:0000256" key="4">
    <source>
        <dbReference type="ARBA" id="ARBA00022840"/>
    </source>
</evidence>
<dbReference type="OrthoDB" id="3971273at2"/>
<keyword evidence="3 8" id="KW-0418">Kinase</keyword>
<dbReference type="Pfam" id="PF00069">
    <property type="entry name" value="Pkinase"/>
    <property type="match status" value="1"/>
</dbReference>
<dbReference type="GO" id="GO:0004674">
    <property type="term" value="F:protein serine/threonine kinase activity"/>
    <property type="evidence" value="ECO:0007669"/>
    <property type="project" value="UniProtKB-KW"/>
</dbReference>
<dbReference type="SUPFAM" id="SSF50998">
    <property type="entry name" value="Quinoprotein alcohol dehydrogenase-like"/>
    <property type="match status" value="1"/>
</dbReference>
<dbReference type="AlphaFoldDB" id="A0A1I1QCD9"/>
<evidence type="ECO:0000256" key="3">
    <source>
        <dbReference type="ARBA" id="ARBA00022777"/>
    </source>
</evidence>
<evidence type="ECO:0000256" key="2">
    <source>
        <dbReference type="ARBA" id="ARBA00022741"/>
    </source>
</evidence>
<evidence type="ECO:0000256" key="1">
    <source>
        <dbReference type="ARBA" id="ARBA00022679"/>
    </source>
</evidence>
<protein>
    <submittedName>
        <fullName evidence="8">Serine/threonine protein kinase</fullName>
    </submittedName>
</protein>
<proteinExistence type="predicted"/>
<evidence type="ECO:0000313" key="8">
    <source>
        <dbReference type="EMBL" id="SFD16893.1"/>
    </source>
</evidence>
<dbReference type="Gene3D" id="1.10.510.10">
    <property type="entry name" value="Transferase(Phosphotransferase) domain 1"/>
    <property type="match status" value="1"/>
</dbReference>
<evidence type="ECO:0000313" key="9">
    <source>
        <dbReference type="Proteomes" id="UP000199207"/>
    </source>
</evidence>
<keyword evidence="8" id="KW-0723">Serine/threonine-protein kinase</keyword>
<feature type="region of interest" description="Disordered" evidence="6">
    <location>
        <begin position="396"/>
        <end position="437"/>
    </location>
</feature>
<dbReference type="PROSITE" id="PS00107">
    <property type="entry name" value="PROTEIN_KINASE_ATP"/>
    <property type="match status" value="1"/>
</dbReference>
<reference evidence="8 9" key="1">
    <citation type="submission" date="2016-10" db="EMBL/GenBank/DDBJ databases">
        <authorList>
            <person name="de Groot N.N."/>
        </authorList>
    </citation>
    <scope>NUCLEOTIDE SEQUENCE [LARGE SCALE GENOMIC DNA]</scope>
    <source>
        <strain evidence="8 9">CGMCC 4.5739</strain>
    </source>
</reference>
<dbReference type="CDD" id="cd14014">
    <property type="entry name" value="STKc_PknB_like"/>
    <property type="match status" value="1"/>
</dbReference>
<dbReference type="PROSITE" id="PS50011">
    <property type="entry name" value="PROTEIN_KINASE_DOM"/>
    <property type="match status" value="1"/>
</dbReference>
<keyword evidence="4 5" id="KW-0067">ATP-binding</keyword>